<organism evidence="1">
    <name type="scientific">Manihot esculenta</name>
    <name type="common">Cassava</name>
    <name type="synonym">Jatropha manihot</name>
    <dbReference type="NCBI Taxonomy" id="3983"/>
    <lineage>
        <taxon>Eukaryota</taxon>
        <taxon>Viridiplantae</taxon>
        <taxon>Streptophyta</taxon>
        <taxon>Embryophyta</taxon>
        <taxon>Tracheophyta</taxon>
        <taxon>Spermatophyta</taxon>
        <taxon>Magnoliopsida</taxon>
        <taxon>eudicotyledons</taxon>
        <taxon>Gunneridae</taxon>
        <taxon>Pentapetalae</taxon>
        <taxon>rosids</taxon>
        <taxon>fabids</taxon>
        <taxon>Malpighiales</taxon>
        <taxon>Euphorbiaceae</taxon>
        <taxon>Crotonoideae</taxon>
        <taxon>Manihoteae</taxon>
        <taxon>Manihot</taxon>
    </lineage>
</organism>
<accession>A0A2C9VVJ3</accession>
<gene>
    <name evidence="1" type="ORF">MANES_05G123000</name>
</gene>
<dbReference type="EMBL" id="CM004391">
    <property type="protein sequence ID" value="OAY50280.1"/>
    <property type="molecule type" value="Genomic_DNA"/>
</dbReference>
<sequence>MVLIPLLTPINFSVAPVRWHNIPKNPTHIFRMHVMTLEVRHLCGSNENASRTLSTKHRFESVPVICSN</sequence>
<reference evidence="1" key="1">
    <citation type="submission" date="2016-02" db="EMBL/GenBank/DDBJ databases">
        <title>WGS assembly of Manihot esculenta.</title>
        <authorList>
            <person name="Bredeson J.V."/>
            <person name="Prochnik S.E."/>
            <person name="Lyons J.B."/>
            <person name="Schmutz J."/>
            <person name="Grimwood J."/>
            <person name="Vrebalov J."/>
            <person name="Bart R.S."/>
            <person name="Amuge T."/>
            <person name="Ferguson M.E."/>
            <person name="Green R."/>
            <person name="Putnam N."/>
            <person name="Stites J."/>
            <person name="Rounsley S."/>
            <person name="Rokhsar D.S."/>
        </authorList>
    </citation>
    <scope>NUCLEOTIDE SEQUENCE [LARGE SCALE GENOMIC DNA]</scope>
    <source>
        <tissue evidence="1">Leaf</tissue>
    </source>
</reference>
<proteinExistence type="predicted"/>
<name>A0A2C9VVJ3_MANES</name>
<evidence type="ECO:0000313" key="1">
    <source>
        <dbReference type="EMBL" id="OAY50280.1"/>
    </source>
</evidence>
<dbReference type="AlphaFoldDB" id="A0A2C9VVJ3"/>
<protein>
    <submittedName>
        <fullName evidence="1">Uncharacterized protein</fullName>
    </submittedName>
</protein>